<dbReference type="Proteomes" id="UP000630660">
    <property type="component" value="Unassembled WGS sequence"/>
</dbReference>
<sequence>MPIHIIGPIKMTLAILGLLMSIAWVVIWVVVLFKRWNKPLLSSIVLG</sequence>
<proteinExistence type="predicted"/>
<keyword evidence="1" id="KW-1133">Transmembrane helix</keyword>
<evidence type="ECO:0000313" key="3">
    <source>
        <dbReference type="Proteomes" id="UP000630660"/>
    </source>
</evidence>
<dbReference type="AlphaFoldDB" id="A0A9D5QC60"/>
<organism evidence="2 3">
    <name type="scientific">candidate division WOR-3 bacterium</name>
    <dbReference type="NCBI Taxonomy" id="2052148"/>
    <lineage>
        <taxon>Bacteria</taxon>
        <taxon>Bacteria division WOR-3</taxon>
    </lineage>
</organism>
<evidence type="ECO:0000313" key="2">
    <source>
        <dbReference type="EMBL" id="MBD3364333.1"/>
    </source>
</evidence>
<protein>
    <submittedName>
        <fullName evidence="2">Uncharacterized protein</fullName>
    </submittedName>
</protein>
<keyword evidence="1" id="KW-0812">Transmembrane</keyword>
<accession>A0A9D5QC60</accession>
<comment type="caution">
    <text evidence="2">The sequence shown here is derived from an EMBL/GenBank/DDBJ whole genome shotgun (WGS) entry which is preliminary data.</text>
</comment>
<gene>
    <name evidence="2" type="ORF">GF359_03865</name>
</gene>
<name>A0A9D5QC60_UNCW3</name>
<dbReference type="EMBL" id="WJKJ01000123">
    <property type="protein sequence ID" value="MBD3364333.1"/>
    <property type="molecule type" value="Genomic_DNA"/>
</dbReference>
<keyword evidence="1" id="KW-0472">Membrane</keyword>
<reference evidence="2" key="1">
    <citation type="submission" date="2019-11" db="EMBL/GenBank/DDBJ databases">
        <title>Microbial mats filling the niche in hypersaline microbial mats.</title>
        <authorList>
            <person name="Wong H.L."/>
            <person name="Macleod F.I."/>
            <person name="White R.A. III"/>
            <person name="Burns B.P."/>
        </authorList>
    </citation>
    <scope>NUCLEOTIDE SEQUENCE</scope>
    <source>
        <strain evidence="2">Bin_327</strain>
    </source>
</reference>
<evidence type="ECO:0000256" key="1">
    <source>
        <dbReference type="SAM" id="Phobius"/>
    </source>
</evidence>
<feature type="transmembrane region" description="Helical" evidence="1">
    <location>
        <begin position="12"/>
        <end position="33"/>
    </location>
</feature>